<evidence type="ECO:0000256" key="3">
    <source>
        <dbReference type="ARBA" id="ARBA00023163"/>
    </source>
</evidence>
<dbReference type="InterPro" id="IPR009057">
    <property type="entry name" value="Homeodomain-like_sf"/>
</dbReference>
<keyword evidence="1" id="KW-0805">Transcription regulation</keyword>
<dbReference type="PANTHER" id="PTHR47894:SF4">
    <property type="entry name" value="HTH-TYPE TRANSCRIPTIONAL REGULATOR GADX"/>
    <property type="match status" value="1"/>
</dbReference>
<dbReference type="GO" id="GO:0003700">
    <property type="term" value="F:DNA-binding transcription factor activity"/>
    <property type="evidence" value="ECO:0007669"/>
    <property type="project" value="InterPro"/>
</dbReference>
<organism evidence="5">
    <name type="scientific">Aliivibrio wodanis</name>
    <dbReference type="NCBI Taxonomy" id="80852"/>
    <lineage>
        <taxon>Bacteria</taxon>
        <taxon>Pseudomonadati</taxon>
        <taxon>Pseudomonadota</taxon>
        <taxon>Gammaproteobacteria</taxon>
        <taxon>Vibrionales</taxon>
        <taxon>Vibrionaceae</taxon>
        <taxon>Aliivibrio</taxon>
    </lineage>
</organism>
<dbReference type="Pfam" id="PF12833">
    <property type="entry name" value="HTH_18"/>
    <property type="match status" value="1"/>
</dbReference>
<reference evidence="5" key="1">
    <citation type="submission" date="2019-09" db="EMBL/GenBank/DDBJ databases">
        <authorList>
            <person name="Hjerde E."/>
        </authorList>
    </citation>
    <scope>NUCLEOTIDE SEQUENCE</scope>
    <source>
        <strain evidence="5">06/09/160</strain>
    </source>
</reference>
<dbReference type="GO" id="GO:0000976">
    <property type="term" value="F:transcription cis-regulatory region binding"/>
    <property type="evidence" value="ECO:0007669"/>
    <property type="project" value="TreeGrafter"/>
</dbReference>
<protein>
    <submittedName>
        <fullName evidence="5">HTH-type transcriptional regulator YdeO</fullName>
    </submittedName>
</protein>
<keyword evidence="3" id="KW-0804">Transcription</keyword>
<feature type="domain" description="HTH araC/xylS-type" evidence="4">
    <location>
        <begin position="166"/>
        <end position="263"/>
    </location>
</feature>
<dbReference type="SMART" id="SM00342">
    <property type="entry name" value="HTH_ARAC"/>
    <property type="match status" value="1"/>
</dbReference>
<proteinExistence type="predicted"/>
<accession>A0A5Q4ZS38</accession>
<dbReference type="AlphaFoldDB" id="A0A5Q4ZS38"/>
<gene>
    <name evidence="5" type="primary">ydeO</name>
    <name evidence="5" type="ORF">AW0309160_03227</name>
</gene>
<evidence type="ECO:0000256" key="2">
    <source>
        <dbReference type="ARBA" id="ARBA00023125"/>
    </source>
</evidence>
<dbReference type="InterPro" id="IPR018060">
    <property type="entry name" value="HTH_AraC"/>
</dbReference>
<sequence>MDKVMLNDPMFRVQTYSGQSDQHLRNVHIYAPSIIWVKSGVKTVFQETEQFDVNTHFWLLTSANQGLNFTNKTTEDNFYSVQICFFLAPPKEMLEESQQNESIRIHTHAITVSPLLAYGFTLLTDVNTQKLSTKAQQFHLLALYQQLAELGVLHVLFSPTFTSFQNELSAYFSKNPSENYQLETVCDDFSMSRATLIRRLKRDDTNFRTVLSNVRMTYALSLMQEKRQTQLDLALQCGYQSESRFSQRFHLQFGMTPKQYMNSILY</sequence>
<evidence type="ECO:0000313" key="5">
    <source>
        <dbReference type="EMBL" id="VVV05744.1"/>
    </source>
</evidence>
<dbReference type="Gene3D" id="1.10.10.60">
    <property type="entry name" value="Homeodomain-like"/>
    <property type="match status" value="1"/>
</dbReference>
<evidence type="ECO:0000256" key="1">
    <source>
        <dbReference type="ARBA" id="ARBA00023015"/>
    </source>
</evidence>
<dbReference type="EMBL" id="LR721751">
    <property type="protein sequence ID" value="VVV05744.1"/>
    <property type="molecule type" value="Genomic_DNA"/>
</dbReference>
<dbReference type="SUPFAM" id="SSF46689">
    <property type="entry name" value="Homeodomain-like"/>
    <property type="match status" value="1"/>
</dbReference>
<name>A0A5Q4ZS38_9GAMM</name>
<dbReference type="PROSITE" id="PS01124">
    <property type="entry name" value="HTH_ARAC_FAMILY_2"/>
    <property type="match status" value="1"/>
</dbReference>
<dbReference type="PANTHER" id="PTHR47894">
    <property type="entry name" value="HTH-TYPE TRANSCRIPTIONAL REGULATOR GADX"/>
    <property type="match status" value="1"/>
</dbReference>
<keyword evidence="2" id="KW-0238">DNA-binding</keyword>
<evidence type="ECO:0000259" key="4">
    <source>
        <dbReference type="PROSITE" id="PS01124"/>
    </source>
</evidence>
<dbReference type="GO" id="GO:0005829">
    <property type="term" value="C:cytosol"/>
    <property type="evidence" value="ECO:0007669"/>
    <property type="project" value="TreeGrafter"/>
</dbReference>